<dbReference type="RefSeq" id="WP_131519055.1">
    <property type="nucleotide sequence ID" value="NZ_SJKD01000015.1"/>
</dbReference>
<dbReference type="EMBL" id="SJKD01000015">
    <property type="protein sequence ID" value="TCC37452.1"/>
    <property type="molecule type" value="Genomic_DNA"/>
</dbReference>
<evidence type="ECO:0000313" key="5">
    <source>
        <dbReference type="EMBL" id="TCC37452.1"/>
    </source>
</evidence>
<proteinExistence type="predicted"/>
<dbReference type="InterPro" id="IPR003018">
    <property type="entry name" value="GAF"/>
</dbReference>
<organism evidence="5 6">
    <name type="scientific">Kribbella capetownensis</name>
    <dbReference type="NCBI Taxonomy" id="1572659"/>
    <lineage>
        <taxon>Bacteria</taxon>
        <taxon>Bacillati</taxon>
        <taxon>Actinomycetota</taxon>
        <taxon>Actinomycetes</taxon>
        <taxon>Propionibacteriales</taxon>
        <taxon>Kribbellaceae</taxon>
        <taxon>Kribbella</taxon>
    </lineage>
</organism>
<dbReference type="InterPro" id="IPR012074">
    <property type="entry name" value="GAF_ANTAR"/>
</dbReference>
<dbReference type="PIRSF" id="PIRSF036625">
    <property type="entry name" value="GAF_ANTAR"/>
    <property type="match status" value="1"/>
</dbReference>
<sequence length="263" mass="28607">MDHTVRRGADTEPPRETDRQAIHPADGEAAATFARLAVELHEADGVDETVEAVVQFALQALNCTYAGVALHTRGSRPEIAAVTDQVVADVYNLQIDAQAGPLVESLRDRTIVLIRDTTSDNRWPDWAVKVAGLGVRSVLDVPLAVGANGQSVGVLGLYSPDPDAFGADDEAIAHILARHASVALATARREQTMTRAVDARKLVGQAMGILMERYDLDGDRAFAILRRYSQDTNTKLRDVAQQLIDTRKLPGTAEPRTERRTRP</sequence>
<evidence type="ECO:0000256" key="3">
    <source>
        <dbReference type="SAM" id="MobiDB-lite"/>
    </source>
</evidence>
<dbReference type="AlphaFoldDB" id="A0A4V2M4W1"/>
<feature type="region of interest" description="Disordered" evidence="3">
    <location>
        <begin position="1"/>
        <end position="20"/>
    </location>
</feature>
<keyword evidence="1" id="KW-0805">Transcription regulation</keyword>
<dbReference type="SMART" id="SM01012">
    <property type="entry name" value="ANTAR"/>
    <property type="match status" value="1"/>
</dbReference>
<comment type="caution">
    <text evidence="5">The sequence shown here is derived from an EMBL/GenBank/DDBJ whole genome shotgun (WGS) entry which is preliminary data.</text>
</comment>
<dbReference type="InterPro" id="IPR029016">
    <property type="entry name" value="GAF-like_dom_sf"/>
</dbReference>
<dbReference type="InterPro" id="IPR005561">
    <property type="entry name" value="ANTAR"/>
</dbReference>
<gene>
    <name evidence="5" type="ORF">E0H75_40635</name>
</gene>
<dbReference type="Pfam" id="PF13185">
    <property type="entry name" value="GAF_2"/>
    <property type="match status" value="1"/>
</dbReference>
<dbReference type="SUPFAM" id="SSF55781">
    <property type="entry name" value="GAF domain-like"/>
    <property type="match status" value="1"/>
</dbReference>
<dbReference type="OrthoDB" id="7466251at2"/>
<dbReference type="Gene3D" id="3.30.450.40">
    <property type="match status" value="1"/>
</dbReference>
<keyword evidence="6" id="KW-1185">Reference proteome</keyword>
<feature type="domain" description="ANTAR" evidence="4">
    <location>
        <begin position="183"/>
        <end position="244"/>
    </location>
</feature>
<name>A0A4V2M4W1_9ACTN</name>
<keyword evidence="2" id="KW-0804">Transcription</keyword>
<evidence type="ECO:0000313" key="6">
    <source>
        <dbReference type="Proteomes" id="UP000293342"/>
    </source>
</evidence>
<dbReference type="Gene3D" id="1.10.10.10">
    <property type="entry name" value="Winged helix-like DNA-binding domain superfamily/Winged helix DNA-binding domain"/>
    <property type="match status" value="1"/>
</dbReference>
<dbReference type="PROSITE" id="PS50921">
    <property type="entry name" value="ANTAR"/>
    <property type="match status" value="1"/>
</dbReference>
<evidence type="ECO:0000256" key="1">
    <source>
        <dbReference type="ARBA" id="ARBA00023015"/>
    </source>
</evidence>
<reference evidence="5 6" key="1">
    <citation type="submission" date="2019-02" db="EMBL/GenBank/DDBJ databases">
        <title>Kribbella capetownensis sp. nov. and Kribbella speibonae sp. nov., isolated from soil.</title>
        <authorList>
            <person name="Curtis S.M."/>
            <person name="Norton I."/>
            <person name="Everest G.J."/>
            <person name="Meyers P.R."/>
        </authorList>
    </citation>
    <scope>NUCLEOTIDE SEQUENCE [LARGE SCALE GENOMIC DNA]</scope>
    <source>
        <strain evidence="5 6">YM53</strain>
    </source>
</reference>
<dbReference type="Pfam" id="PF03861">
    <property type="entry name" value="ANTAR"/>
    <property type="match status" value="1"/>
</dbReference>
<evidence type="ECO:0000256" key="2">
    <source>
        <dbReference type="ARBA" id="ARBA00023163"/>
    </source>
</evidence>
<evidence type="ECO:0000259" key="4">
    <source>
        <dbReference type="PROSITE" id="PS50921"/>
    </source>
</evidence>
<protein>
    <submittedName>
        <fullName evidence="5">ANTAR domain-containing protein</fullName>
    </submittedName>
</protein>
<dbReference type="InterPro" id="IPR036388">
    <property type="entry name" value="WH-like_DNA-bd_sf"/>
</dbReference>
<accession>A0A4V2M4W1</accession>
<dbReference type="SMART" id="SM00065">
    <property type="entry name" value="GAF"/>
    <property type="match status" value="1"/>
</dbReference>
<dbReference type="GO" id="GO:0003723">
    <property type="term" value="F:RNA binding"/>
    <property type="evidence" value="ECO:0007669"/>
    <property type="project" value="InterPro"/>
</dbReference>
<dbReference type="Proteomes" id="UP000293342">
    <property type="component" value="Unassembled WGS sequence"/>
</dbReference>